<dbReference type="AlphaFoldDB" id="A0A1G9A8F4"/>
<dbReference type="Pfam" id="PF06013">
    <property type="entry name" value="WXG100"/>
    <property type="match status" value="1"/>
</dbReference>
<proteinExistence type="predicted"/>
<name>A0A1G9A8F4_ACTMZ</name>
<protein>
    <submittedName>
        <fullName evidence="2">WXG100 family type VII secretion target</fullName>
    </submittedName>
</protein>
<sequence>MATQQTRLTQSNLAQLSNRHEEVAGQITSQQTSLASSIDMLAGANRGDMMTSLKNVHQQWDQACRDIVKNLERMAQEVNRTGRETQDQDSVTAQEIGRVQTPGLSSFMS</sequence>
<dbReference type="OrthoDB" id="5187850at2"/>
<dbReference type="EMBL" id="FNFM01000005">
    <property type="protein sequence ID" value="SDK22730.1"/>
    <property type="molecule type" value="Genomic_DNA"/>
</dbReference>
<organism evidence="2 3">
    <name type="scientific">Actinopolyspora mzabensis</name>
    <dbReference type="NCBI Taxonomy" id="995066"/>
    <lineage>
        <taxon>Bacteria</taxon>
        <taxon>Bacillati</taxon>
        <taxon>Actinomycetota</taxon>
        <taxon>Actinomycetes</taxon>
        <taxon>Actinopolysporales</taxon>
        <taxon>Actinopolysporaceae</taxon>
        <taxon>Actinopolyspora</taxon>
    </lineage>
</organism>
<dbReference type="Gene3D" id="1.10.287.1060">
    <property type="entry name" value="ESAT-6-like"/>
    <property type="match status" value="1"/>
</dbReference>
<feature type="region of interest" description="Disordered" evidence="1">
    <location>
        <begin position="78"/>
        <end position="109"/>
    </location>
</feature>
<dbReference type="InterPro" id="IPR036689">
    <property type="entry name" value="ESAT-6-like_sf"/>
</dbReference>
<dbReference type="Proteomes" id="UP000199213">
    <property type="component" value="Unassembled WGS sequence"/>
</dbReference>
<dbReference type="InterPro" id="IPR010310">
    <property type="entry name" value="T7SS_ESAT-6-like"/>
</dbReference>
<dbReference type="SUPFAM" id="SSF140453">
    <property type="entry name" value="EsxAB dimer-like"/>
    <property type="match status" value="1"/>
</dbReference>
<keyword evidence="3" id="KW-1185">Reference proteome</keyword>
<evidence type="ECO:0000256" key="1">
    <source>
        <dbReference type="SAM" id="MobiDB-lite"/>
    </source>
</evidence>
<reference evidence="3" key="1">
    <citation type="submission" date="2016-10" db="EMBL/GenBank/DDBJ databases">
        <authorList>
            <person name="Varghese N."/>
            <person name="Submissions S."/>
        </authorList>
    </citation>
    <scope>NUCLEOTIDE SEQUENCE [LARGE SCALE GENOMIC DNA]</scope>
    <source>
        <strain evidence="3">DSM 45460</strain>
    </source>
</reference>
<evidence type="ECO:0000313" key="3">
    <source>
        <dbReference type="Proteomes" id="UP000199213"/>
    </source>
</evidence>
<accession>A0A1G9A8F4</accession>
<dbReference type="RefSeq" id="WP_092627863.1">
    <property type="nucleotide sequence ID" value="NZ_FNFM01000005.1"/>
</dbReference>
<gene>
    <name evidence="2" type="ORF">SAMN04487820_105333</name>
</gene>
<evidence type="ECO:0000313" key="2">
    <source>
        <dbReference type="EMBL" id="SDK22730.1"/>
    </source>
</evidence>